<reference evidence="2" key="1">
    <citation type="submission" date="2020-04" db="EMBL/GenBank/DDBJ databases">
        <authorList>
            <person name="Alioto T."/>
            <person name="Alioto T."/>
            <person name="Gomez Garrido J."/>
        </authorList>
    </citation>
    <scope>NUCLEOTIDE SEQUENCE</scope>
    <source>
        <strain evidence="2">A484AB</strain>
    </source>
</reference>
<dbReference type="OrthoDB" id="7762923at2759"/>
<keyword evidence="3" id="KW-1185">Reference proteome</keyword>
<dbReference type="InterPro" id="IPR036397">
    <property type="entry name" value="RNaseH_sf"/>
</dbReference>
<comment type="caution">
    <text evidence="2">The sequence shown here is derived from an EMBL/GenBank/DDBJ whole genome shotgun (WGS) entry which is preliminary data.</text>
</comment>
<dbReference type="SUPFAM" id="SSF53098">
    <property type="entry name" value="Ribonuclease H-like"/>
    <property type="match status" value="1"/>
</dbReference>
<gene>
    <name evidence="2" type="ORF">PACLA_8A007094</name>
</gene>
<sequence length="297" mass="33806">MFSDKKTSEPIKAHEVPRKCWETVAVDLFGPMPPSKHIVVVQDLASRFPAAKLVASTKASHVLPAMAVIYNSYGNPEHQLSDNGPPFNSEAMEAFAEKRDIHLKKIPPLHPLANPVETFMKPLGKTMKIAHYNRSSEKEALNHLLMNYRDTPHPATGIPPATMLFREGSKSAFPRRSVPPEQVEEARGKDKAMKQDRQDQVNASKYKIPSEFQIGDAVMLRNYTKSSKFDPVFLPQHCEIECSDDGQCLTIERKRDGRIFKRHPDDVKCYYGPHDTVMERDVISDEAIKNGEWHRWF</sequence>
<name>A0A6S7G253_PARCT</name>
<feature type="region of interest" description="Disordered" evidence="1">
    <location>
        <begin position="170"/>
        <end position="202"/>
    </location>
</feature>
<dbReference type="PANTHER" id="PTHR37984:SF11">
    <property type="entry name" value="INTEGRASE CATALYTIC DOMAIN-CONTAINING PROTEIN"/>
    <property type="match status" value="1"/>
</dbReference>
<dbReference type="GO" id="GO:0003676">
    <property type="term" value="F:nucleic acid binding"/>
    <property type="evidence" value="ECO:0007669"/>
    <property type="project" value="InterPro"/>
</dbReference>
<evidence type="ECO:0000256" key="1">
    <source>
        <dbReference type="SAM" id="MobiDB-lite"/>
    </source>
</evidence>
<dbReference type="EMBL" id="CACRXK020000487">
    <property type="protein sequence ID" value="CAB3982296.1"/>
    <property type="molecule type" value="Genomic_DNA"/>
</dbReference>
<dbReference type="InterPro" id="IPR001584">
    <property type="entry name" value="Integrase_cat-core"/>
</dbReference>
<dbReference type="GO" id="GO:0015074">
    <property type="term" value="P:DNA integration"/>
    <property type="evidence" value="ECO:0007669"/>
    <property type="project" value="InterPro"/>
</dbReference>
<dbReference type="PANTHER" id="PTHR37984">
    <property type="entry name" value="PROTEIN CBG26694"/>
    <property type="match status" value="1"/>
</dbReference>
<evidence type="ECO:0000313" key="2">
    <source>
        <dbReference type="EMBL" id="CAB3982296.1"/>
    </source>
</evidence>
<dbReference type="Proteomes" id="UP001152795">
    <property type="component" value="Unassembled WGS sequence"/>
</dbReference>
<dbReference type="Gene3D" id="3.30.420.10">
    <property type="entry name" value="Ribonuclease H-like superfamily/Ribonuclease H"/>
    <property type="match status" value="1"/>
</dbReference>
<evidence type="ECO:0000313" key="3">
    <source>
        <dbReference type="Proteomes" id="UP001152795"/>
    </source>
</evidence>
<organism evidence="2 3">
    <name type="scientific">Paramuricea clavata</name>
    <name type="common">Red gorgonian</name>
    <name type="synonym">Violescent sea-whip</name>
    <dbReference type="NCBI Taxonomy" id="317549"/>
    <lineage>
        <taxon>Eukaryota</taxon>
        <taxon>Metazoa</taxon>
        <taxon>Cnidaria</taxon>
        <taxon>Anthozoa</taxon>
        <taxon>Octocorallia</taxon>
        <taxon>Malacalcyonacea</taxon>
        <taxon>Plexauridae</taxon>
        <taxon>Paramuricea</taxon>
    </lineage>
</organism>
<proteinExistence type="predicted"/>
<dbReference type="AlphaFoldDB" id="A0A6S7G253"/>
<protein>
    <submittedName>
        <fullName evidence="2">Uncharacterized protein</fullName>
    </submittedName>
</protein>
<accession>A0A6S7G253</accession>
<dbReference type="InterPro" id="IPR012337">
    <property type="entry name" value="RNaseH-like_sf"/>
</dbReference>
<dbReference type="PROSITE" id="PS50994">
    <property type="entry name" value="INTEGRASE"/>
    <property type="match status" value="1"/>
</dbReference>
<feature type="compositionally biased region" description="Basic and acidic residues" evidence="1">
    <location>
        <begin position="184"/>
        <end position="199"/>
    </location>
</feature>
<dbReference type="InterPro" id="IPR050951">
    <property type="entry name" value="Retrovirus_Pol_polyprotein"/>
</dbReference>